<keyword evidence="1" id="KW-1133">Transmembrane helix</keyword>
<keyword evidence="1" id="KW-0472">Membrane</keyword>
<feature type="transmembrane region" description="Helical" evidence="1">
    <location>
        <begin position="30"/>
        <end position="50"/>
    </location>
</feature>
<dbReference type="STRING" id="490189.SAMN02927903_02844"/>
<evidence type="ECO:0000256" key="1">
    <source>
        <dbReference type="SAM" id="Phobius"/>
    </source>
</evidence>
<proteinExistence type="predicted"/>
<protein>
    <submittedName>
        <fullName evidence="2">Uncharacterized protein</fullName>
    </submittedName>
</protein>
<evidence type="ECO:0000313" key="2">
    <source>
        <dbReference type="EMBL" id="SCY90566.1"/>
    </source>
</evidence>
<dbReference type="Proteomes" id="UP000199354">
    <property type="component" value="Unassembled WGS sequence"/>
</dbReference>
<organism evidence="2 3">
    <name type="scientific">Flavobacterium caeni</name>
    <dbReference type="NCBI Taxonomy" id="490189"/>
    <lineage>
        <taxon>Bacteria</taxon>
        <taxon>Pseudomonadati</taxon>
        <taxon>Bacteroidota</taxon>
        <taxon>Flavobacteriia</taxon>
        <taxon>Flavobacteriales</taxon>
        <taxon>Flavobacteriaceae</taxon>
        <taxon>Flavobacterium</taxon>
    </lineage>
</organism>
<keyword evidence="1" id="KW-0812">Transmembrane</keyword>
<sequence length="55" mass="6250">MKNRPVLIVLLLLNAVVLLGQLWPSGAPPFARYVNIAFLVSSLLYFVWALRYNCD</sequence>
<keyword evidence="3" id="KW-1185">Reference proteome</keyword>
<dbReference type="AlphaFoldDB" id="A0A1G5JQF7"/>
<gene>
    <name evidence="2" type="ORF">SAMN02927903_02844</name>
</gene>
<reference evidence="2 3" key="1">
    <citation type="submission" date="2016-10" db="EMBL/GenBank/DDBJ databases">
        <authorList>
            <person name="de Groot N.N."/>
        </authorList>
    </citation>
    <scope>NUCLEOTIDE SEQUENCE [LARGE SCALE GENOMIC DNA]</scope>
    <source>
        <strain evidence="2 3">CGMCC 1.7031</strain>
    </source>
</reference>
<dbReference type="RefSeq" id="WP_170826877.1">
    <property type="nucleotide sequence ID" value="NZ_FMVF01000015.1"/>
</dbReference>
<dbReference type="EMBL" id="FMVF01000015">
    <property type="protein sequence ID" value="SCY90566.1"/>
    <property type="molecule type" value="Genomic_DNA"/>
</dbReference>
<name>A0A1G5JQF7_9FLAO</name>
<evidence type="ECO:0000313" key="3">
    <source>
        <dbReference type="Proteomes" id="UP000199354"/>
    </source>
</evidence>
<accession>A0A1G5JQF7</accession>